<keyword evidence="1" id="KW-0418">Kinase</keyword>
<feature type="non-terminal residue" evidence="1">
    <location>
        <position position="1"/>
    </location>
</feature>
<dbReference type="AlphaFoldDB" id="Q59FR4"/>
<dbReference type="EMBL" id="AB209395">
    <property type="protein sequence ID" value="BAD92632.1"/>
    <property type="molecule type" value="mRNA"/>
</dbReference>
<sequence>DCPSAPPRSQRHPKVEMRMSFSLPRLCGYPPFYDENDAKLFEQILKAEYEFDSPYWDDISDSGIWGFAFFPWALPLVPPSPALGAVSLLPSFCRIFQHHTKSCLRDQTPYPFFLLLGYFLLLGSQSEKLGIHLFNLQT</sequence>
<organism evidence="1">
    <name type="scientific">Homo sapiens</name>
    <name type="common">Human</name>
    <dbReference type="NCBI Taxonomy" id="9606"/>
    <lineage>
        <taxon>Eukaryota</taxon>
        <taxon>Metazoa</taxon>
        <taxon>Chordata</taxon>
        <taxon>Craniata</taxon>
        <taxon>Vertebrata</taxon>
        <taxon>Euteleostomi</taxon>
        <taxon>Mammalia</taxon>
        <taxon>Eutheria</taxon>
        <taxon>Euarchontoglires</taxon>
        <taxon>Primates</taxon>
        <taxon>Haplorrhini</taxon>
        <taxon>Catarrhini</taxon>
        <taxon>Hominidae</taxon>
        <taxon>Homo</taxon>
    </lineage>
</organism>
<keyword evidence="1" id="KW-0808">Transferase</keyword>
<evidence type="ECO:0000313" key="1">
    <source>
        <dbReference type="EMBL" id="BAD92632.1"/>
    </source>
</evidence>
<proteinExistence type="evidence at transcript level"/>
<accession>Q59FR4</accession>
<reference evidence="1" key="1">
    <citation type="submission" date="2005-03" db="EMBL/GenBank/DDBJ databases">
        <title>Homo sapiens protein coding cDNA.</title>
        <authorList>
            <person name="Totoki Y."/>
            <person name="Toyoda A."/>
            <person name="Takeda T."/>
            <person name="Sakaki Y."/>
            <person name="Tanaka A."/>
            <person name="Yokoyama S."/>
            <person name="Ohara O."/>
            <person name="Nagase T."/>
            <person name="Kikuno R.F."/>
        </authorList>
    </citation>
    <scope>NUCLEOTIDE SEQUENCE</scope>
    <source>
        <tissue evidence="1">Brain</tissue>
    </source>
</reference>
<protein>
    <submittedName>
        <fullName evidence="1">Calcium/calmodulin-dependent protein kinase I variant</fullName>
    </submittedName>
</protein>
<dbReference type="Gene3D" id="1.10.510.10">
    <property type="entry name" value="Transferase(Phosphotransferase) domain 1"/>
    <property type="match status" value="1"/>
</dbReference>
<name>Q59FR4_HUMAN</name>
<dbReference type="PeptideAtlas" id="Q59FR4"/>
<dbReference type="GO" id="GO:0016301">
    <property type="term" value="F:kinase activity"/>
    <property type="evidence" value="ECO:0007669"/>
    <property type="project" value="UniProtKB-KW"/>
</dbReference>